<evidence type="ECO:0000256" key="1">
    <source>
        <dbReference type="ARBA" id="ARBA00004651"/>
    </source>
</evidence>
<dbReference type="RefSeq" id="WP_116058572.1">
    <property type="nucleotide sequence ID" value="NZ_QRDZ01000001.1"/>
</dbReference>
<dbReference type="AlphaFoldDB" id="A0A3D9KRQ3"/>
<dbReference type="InterPro" id="IPR050640">
    <property type="entry name" value="Bact_2-comp_sensor_kinase"/>
</dbReference>
<evidence type="ECO:0000256" key="5">
    <source>
        <dbReference type="ARBA" id="ARBA00023136"/>
    </source>
</evidence>
<proteinExistence type="predicted"/>
<keyword evidence="9" id="KW-1185">Reference proteome</keyword>
<comment type="caution">
    <text evidence="8">The sequence shown here is derived from an EMBL/GenBank/DDBJ whole genome shotgun (WGS) entry which is preliminary data.</text>
</comment>
<dbReference type="PROSITE" id="PS50885">
    <property type="entry name" value="HAMP"/>
    <property type="match status" value="1"/>
</dbReference>
<protein>
    <submittedName>
        <fullName evidence="8">Two-component system sensor histidine kinase YesM</fullName>
    </submittedName>
</protein>
<sequence length="580" mass="66901">MNAIWNPQRLSIYPKIVFTFLIVVIPVFAVSLIINQSAAGNMREEIRGAMQSNVHFYLSSFQAEMNRIEALQREYLFDDDFQKISNMAHFMPVLDRTNAFLRIEKKLELLKNSNLYVNEASVDVPLIGKIIHSTRYDETPMPLEKVDALSRKTRSPLIRWDDRLYLSSAYPESDDDEVAPVFLIAVELSERQINDSLDQIAGMEGSGAALLADDGSWIVDGGAKSGLDEALAAELPSFAYDSSGRGQAKIKLEGTSYLITYERSQALGAILLLYYPERQILNPLNVYKVLMWVLSAFSLAVIVGFSYWLYRIIHRPLRQLVRAFRRVEHGDLGVNVHYRKFDEFRYLYNQFNTMVNRLRVLIHEVYEQQIRNQRAELKQLQSQINPHFLYNSFYALYRMAKAEDLGNVVKMTQHLSKYYHFLTRTGMDEVSLEKEIDHAKSYVEIQMIRFQGQIEVIWQAVPEDCKTIAVPRMILQPLIENAFQYGLEERKDNGRLHIVFEREKDCLIIDIEDNGNNLTDRKLSELKSLMLTEDFTETTGIINVHKRLRLRFGESGGLCLARGDSGGLRVTLHIPYRKEG</sequence>
<dbReference type="Pfam" id="PF00672">
    <property type="entry name" value="HAMP"/>
    <property type="match status" value="1"/>
</dbReference>
<dbReference type="Proteomes" id="UP000256977">
    <property type="component" value="Unassembled WGS sequence"/>
</dbReference>
<dbReference type="SUPFAM" id="SSF158472">
    <property type="entry name" value="HAMP domain-like"/>
    <property type="match status" value="1"/>
</dbReference>
<dbReference type="CDD" id="cd06225">
    <property type="entry name" value="HAMP"/>
    <property type="match status" value="1"/>
</dbReference>
<organism evidence="8 9">
    <name type="scientific">Cohnella phaseoli</name>
    <dbReference type="NCBI Taxonomy" id="456490"/>
    <lineage>
        <taxon>Bacteria</taxon>
        <taxon>Bacillati</taxon>
        <taxon>Bacillota</taxon>
        <taxon>Bacilli</taxon>
        <taxon>Bacillales</taxon>
        <taxon>Paenibacillaceae</taxon>
        <taxon>Cohnella</taxon>
    </lineage>
</organism>
<evidence type="ECO:0000259" key="7">
    <source>
        <dbReference type="PROSITE" id="PS50885"/>
    </source>
</evidence>
<evidence type="ECO:0000256" key="6">
    <source>
        <dbReference type="SAM" id="Phobius"/>
    </source>
</evidence>
<dbReference type="Gene3D" id="3.30.565.10">
    <property type="entry name" value="Histidine kinase-like ATPase, C-terminal domain"/>
    <property type="match status" value="1"/>
</dbReference>
<feature type="domain" description="HAMP" evidence="7">
    <location>
        <begin position="311"/>
        <end position="363"/>
    </location>
</feature>
<dbReference type="SUPFAM" id="SSF55874">
    <property type="entry name" value="ATPase domain of HSP90 chaperone/DNA topoisomerase II/histidine kinase"/>
    <property type="match status" value="1"/>
</dbReference>
<feature type="transmembrane region" description="Helical" evidence="6">
    <location>
        <begin position="289"/>
        <end position="310"/>
    </location>
</feature>
<dbReference type="InterPro" id="IPR003660">
    <property type="entry name" value="HAMP_dom"/>
</dbReference>
<dbReference type="InterPro" id="IPR036890">
    <property type="entry name" value="HATPase_C_sf"/>
</dbReference>
<dbReference type="EMBL" id="QRDZ01000001">
    <property type="protein sequence ID" value="RED89102.1"/>
    <property type="molecule type" value="Genomic_DNA"/>
</dbReference>
<dbReference type="Gene3D" id="6.10.340.10">
    <property type="match status" value="1"/>
</dbReference>
<comment type="subcellular location">
    <subcellularLocation>
        <location evidence="1">Cell membrane</location>
        <topology evidence="1">Multi-pass membrane protein</topology>
    </subcellularLocation>
</comment>
<keyword evidence="3" id="KW-0597">Phosphoprotein</keyword>
<evidence type="ECO:0000256" key="4">
    <source>
        <dbReference type="ARBA" id="ARBA00022679"/>
    </source>
</evidence>
<dbReference type="GO" id="GO:0000155">
    <property type="term" value="F:phosphorelay sensor kinase activity"/>
    <property type="evidence" value="ECO:0007669"/>
    <property type="project" value="InterPro"/>
</dbReference>
<evidence type="ECO:0000256" key="2">
    <source>
        <dbReference type="ARBA" id="ARBA00022475"/>
    </source>
</evidence>
<keyword evidence="2" id="KW-1003">Cell membrane</keyword>
<dbReference type="OrthoDB" id="2062925at2"/>
<keyword evidence="4" id="KW-0808">Transferase</keyword>
<evidence type="ECO:0000313" key="8">
    <source>
        <dbReference type="EMBL" id="RED89102.1"/>
    </source>
</evidence>
<keyword evidence="6" id="KW-1133">Transmembrane helix</keyword>
<name>A0A3D9KRQ3_9BACL</name>
<dbReference type="PANTHER" id="PTHR34220">
    <property type="entry name" value="SENSOR HISTIDINE KINASE YPDA"/>
    <property type="match status" value="1"/>
</dbReference>
<dbReference type="GO" id="GO:0005886">
    <property type="term" value="C:plasma membrane"/>
    <property type="evidence" value="ECO:0007669"/>
    <property type="project" value="UniProtKB-SubCell"/>
</dbReference>
<evidence type="ECO:0000313" key="9">
    <source>
        <dbReference type="Proteomes" id="UP000256977"/>
    </source>
</evidence>
<keyword evidence="5 6" id="KW-0472">Membrane</keyword>
<dbReference type="SMART" id="SM00304">
    <property type="entry name" value="HAMP"/>
    <property type="match status" value="1"/>
</dbReference>
<feature type="transmembrane region" description="Helical" evidence="6">
    <location>
        <begin position="12"/>
        <end position="34"/>
    </location>
</feature>
<evidence type="ECO:0000256" key="3">
    <source>
        <dbReference type="ARBA" id="ARBA00022553"/>
    </source>
</evidence>
<accession>A0A3D9KRQ3</accession>
<gene>
    <name evidence="8" type="ORF">DFP98_10173</name>
</gene>
<dbReference type="Pfam" id="PF06580">
    <property type="entry name" value="His_kinase"/>
    <property type="match status" value="1"/>
</dbReference>
<dbReference type="PANTHER" id="PTHR34220:SF7">
    <property type="entry name" value="SENSOR HISTIDINE KINASE YPDA"/>
    <property type="match status" value="1"/>
</dbReference>
<reference evidence="8 9" key="1">
    <citation type="submission" date="2018-07" db="EMBL/GenBank/DDBJ databases">
        <title>Genomic Encyclopedia of Type Strains, Phase III (KMG-III): the genomes of soil and plant-associated and newly described type strains.</title>
        <authorList>
            <person name="Whitman W."/>
        </authorList>
    </citation>
    <scope>NUCLEOTIDE SEQUENCE [LARGE SCALE GENOMIC DNA]</scope>
    <source>
        <strain evidence="8 9">CECT 7287</strain>
    </source>
</reference>
<dbReference type="InterPro" id="IPR010559">
    <property type="entry name" value="Sig_transdc_His_kin_internal"/>
</dbReference>
<keyword evidence="6" id="KW-0812">Transmembrane</keyword>
<keyword evidence="8" id="KW-0418">Kinase</keyword>